<dbReference type="AlphaFoldDB" id="A0A9P4KB18"/>
<sequence>MPEFVSPNVIKVDGVWQIEGKPREDFKIVKTYNPSNLPGKTIIVGFIDVPPNGATPSHRHGGAAVVAIPIEGSTLNQMNNNNPIVYTSGEFWYEAPGCHHQRSENAGDVNAKFFAVLIVDNEVIKDGYGDIFVLDKEVENGEKAPSN</sequence>
<dbReference type="InterPro" id="IPR011051">
    <property type="entry name" value="RmlC_Cupin_sf"/>
</dbReference>
<evidence type="ECO:0000259" key="1">
    <source>
        <dbReference type="Pfam" id="PF07883"/>
    </source>
</evidence>
<dbReference type="Proteomes" id="UP000800093">
    <property type="component" value="Unassembled WGS sequence"/>
</dbReference>
<dbReference type="SUPFAM" id="SSF51182">
    <property type="entry name" value="RmlC-like cupins"/>
    <property type="match status" value="1"/>
</dbReference>
<dbReference type="CDD" id="cd02234">
    <property type="entry name" value="cupin_BLR7677-like"/>
    <property type="match status" value="1"/>
</dbReference>
<dbReference type="Pfam" id="PF07883">
    <property type="entry name" value="Cupin_2"/>
    <property type="match status" value="1"/>
</dbReference>
<accession>A0A9P4KB18</accession>
<feature type="domain" description="Cupin type-2" evidence="1">
    <location>
        <begin position="46"/>
        <end position="116"/>
    </location>
</feature>
<comment type="caution">
    <text evidence="2">The sequence shown here is derived from an EMBL/GenBank/DDBJ whole genome shotgun (WGS) entry which is preliminary data.</text>
</comment>
<protein>
    <recommendedName>
        <fullName evidence="1">Cupin type-2 domain-containing protein</fullName>
    </recommendedName>
</protein>
<proteinExistence type="predicted"/>
<name>A0A9P4KB18_9PLEO</name>
<dbReference type="InterPro" id="IPR014710">
    <property type="entry name" value="RmlC-like_jellyroll"/>
</dbReference>
<organism evidence="2 3">
    <name type="scientific">Lojkania enalia</name>
    <dbReference type="NCBI Taxonomy" id="147567"/>
    <lineage>
        <taxon>Eukaryota</taxon>
        <taxon>Fungi</taxon>
        <taxon>Dikarya</taxon>
        <taxon>Ascomycota</taxon>
        <taxon>Pezizomycotina</taxon>
        <taxon>Dothideomycetes</taxon>
        <taxon>Pleosporomycetidae</taxon>
        <taxon>Pleosporales</taxon>
        <taxon>Pleosporales incertae sedis</taxon>
        <taxon>Lojkania</taxon>
    </lineage>
</organism>
<reference evidence="3" key="1">
    <citation type="journal article" date="2020" name="Stud. Mycol.">
        <title>101 Dothideomycetes genomes: A test case for predicting lifestyles and emergence of pathogens.</title>
        <authorList>
            <person name="Haridas S."/>
            <person name="Albert R."/>
            <person name="Binder M."/>
            <person name="Bloem J."/>
            <person name="LaButti K."/>
            <person name="Salamov A."/>
            <person name="Andreopoulos B."/>
            <person name="Baker S."/>
            <person name="Barry K."/>
            <person name="Bills G."/>
            <person name="Bluhm B."/>
            <person name="Cannon C."/>
            <person name="Castanera R."/>
            <person name="Culley D."/>
            <person name="Daum C."/>
            <person name="Ezra D."/>
            <person name="Gonzalez J."/>
            <person name="Henrissat B."/>
            <person name="Kuo A."/>
            <person name="Liang C."/>
            <person name="Lipzen A."/>
            <person name="Lutzoni F."/>
            <person name="Magnuson J."/>
            <person name="Mondo S."/>
            <person name="Nolan M."/>
            <person name="Ohm R."/>
            <person name="Pangilinan J."/>
            <person name="Park H.-J."/>
            <person name="Ramirez L."/>
            <person name="Alfaro M."/>
            <person name="Sun H."/>
            <person name="Tritt A."/>
            <person name="Yoshinaga Y."/>
            <person name="Zwiers L.-H."/>
            <person name="Turgeon B."/>
            <person name="Goodwin S."/>
            <person name="Spatafora J."/>
            <person name="Crous P."/>
            <person name="Grigoriev I."/>
        </authorList>
    </citation>
    <scope>NUCLEOTIDE SEQUENCE [LARGE SCALE GENOMIC DNA]</scope>
    <source>
        <strain evidence="3">CBS 304.66</strain>
    </source>
</reference>
<keyword evidence="3" id="KW-1185">Reference proteome</keyword>
<dbReference type="Gene3D" id="2.60.120.10">
    <property type="entry name" value="Jelly Rolls"/>
    <property type="match status" value="1"/>
</dbReference>
<dbReference type="OrthoDB" id="5793281at2759"/>
<evidence type="ECO:0000313" key="3">
    <source>
        <dbReference type="Proteomes" id="UP000800093"/>
    </source>
</evidence>
<dbReference type="PANTHER" id="PTHR38599">
    <property type="entry name" value="CUPIN DOMAIN PROTEIN (AFU_ORTHOLOGUE AFUA_3G13620)"/>
    <property type="match status" value="1"/>
</dbReference>
<dbReference type="InterPro" id="IPR013096">
    <property type="entry name" value="Cupin_2"/>
</dbReference>
<dbReference type="PANTHER" id="PTHR38599:SF1">
    <property type="entry name" value="CUPIN DOMAIN PROTEIN (AFU_ORTHOLOGUE AFUA_3G13620)"/>
    <property type="match status" value="1"/>
</dbReference>
<gene>
    <name evidence="2" type="ORF">CC78DRAFT_601630</name>
</gene>
<evidence type="ECO:0000313" key="2">
    <source>
        <dbReference type="EMBL" id="KAF2264378.1"/>
    </source>
</evidence>
<dbReference type="EMBL" id="ML986616">
    <property type="protein sequence ID" value="KAF2264378.1"/>
    <property type="molecule type" value="Genomic_DNA"/>
</dbReference>